<protein>
    <submittedName>
        <fullName evidence="8">MFS transporter</fullName>
    </submittedName>
</protein>
<feature type="transmembrane region" description="Helical" evidence="7">
    <location>
        <begin position="30"/>
        <end position="53"/>
    </location>
</feature>
<feature type="transmembrane region" description="Helical" evidence="7">
    <location>
        <begin position="59"/>
        <end position="78"/>
    </location>
</feature>
<name>A0ABV8TIT0_9ACTN</name>
<comment type="caution">
    <text evidence="8">The sequence shown here is derived from an EMBL/GenBank/DDBJ whole genome shotgun (WGS) entry which is preliminary data.</text>
</comment>
<feature type="transmembrane region" description="Helical" evidence="7">
    <location>
        <begin position="152"/>
        <end position="176"/>
    </location>
</feature>
<dbReference type="SUPFAM" id="SSF103473">
    <property type="entry name" value="MFS general substrate transporter"/>
    <property type="match status" value="1"/>
</dbReference>
<dbReference type="PANTHER" id="PTHR23517">
    <property type="entry name" value="RESISTANCE PROTEIN MDTM, PUTATIVE-RELATED-RELATED"/>
    <property type="match status" value="1"/>
</dbReference>
<feature type="transmembrane region" description="Helical" evidence="7">
    <location>
        <begin position="90"/>
        <end position="109"/>
    </location>
</feature>
<evidence type="ECO:0000313" key="8">
    <source>
        <dbReference type="EMBL" id="MFC4330610.1"/>
    </source>
</evidence>
<evidence type="ECO:0000256" key="3">
    <source>
        <dbReference type="ARBA" id="ARBA00022475"/>
    </source>
</evidence>
<reference evidence="9" key="1">
    <citation type="journal article" date="2019" name="Int. J. Syst. Evol. Microbiol.">
        <title>The Global Catalogue of Microorganisms (GCM) 10K type strain sequencing project: providing services to taxonomists for standard genome sequencing and annotation.</title>
        <authorList>
            <consortium name="The Broad Institute Genomics Platform"/>
            <consortium name="The Broad Institute Genome Sequencing Center for Infectious Disease"/>
            <person name="Wu L."/>
            <person name="Ma J."/>
        </authorList>
    </citation>
    <scope>NUCLEOTIDE SEQUENCE [LARGE SCALE GENOMIC DNA]</scope>
    <source>
        <strain evidence="9">PCU 347</strain>
    </source>
</reference>
<feature type="transmembrane region" description="Helical" evidence="7">
    <location>
        <begin position="267"/>
        <end position="285"/>
    </location>
</feature>
<organism evidence="8 9">
    <name type="scientific">Streptomyces andamanensis</name>
    <dbReference type="NCBI Taxonomy" id="1565035"/>
    <lineage>
        <taxon>Bacteria</taxon>
        <taxon>Bacillati</taxon>
        <taxon>Actinomycetota</taxon>
        <taxon>Actinomycetes</taxon>
        <taxon>Kitasatosporales</taxon>
        <taxon>Streptomycetaceae</taxon>
        <taxon>Streptomyces</taxon>
    </lineage>
</organism>
<evidence type="ECO:0000313" key="9">
    <source>
        <dbReference type="Proteomes" id="UP001595824"/>
    </source>
</evidence>
<dbReference type="InterPro" id="IPR011701">
    <property type="entry name" value="MFS"/>
</dbReference>
<dbReference type="PANTHER" id="PTHR23517:SF2">
    <property type="entry name" value="MULTIDRUG RESISTANCE PROTEIN MDTH"/>
    <property type="match status" value="1"/>
</dbReference>
<dbReference type="Pfam" id="PF07690">
    <property type="entry name" value="MFS_1"/>
    <property type="match status" value="1"/>
</dbReference>
<dbReference type="EMBL" id="JBHSDP010000024">
    <property type="protein sequence ID" value="MFC4330610.1"/>
    <property type="molecule type" value="Genomic_DNA"/>
</dbReference>
<proteinExistence type="predicted"/>
<evidence type="ECO:0000256" key="5">
    <source>
        <dbReference type="ARBA" id="ARBA00022989"/>
    </source>
</evidence>
<dbReference type="Gene3D" id="1.20.1250.20">
    <property type="entry name" value="MFS general substrate transporter like domains"/>
    <property type="match status" value="1"/>
</dbReference>
<gene>
    <name evidence="8" type="ORF">ACFPC0_23060</name>
</gene>
<feature type="transmembrane region" description="Helical" evidence="7">
    <location>
        <begin position="395"/>
        <end position="415"/>
    </location>
</feature>
<dbReference type="RefSeq" id="WP_381741576.1">
    <property type="nucleotide sequence ID" value="NZ_JBHSDP010000024.1"/>
</dbReference>
<keyword evidence="5 7" id="KW-1133">Transmembrane helix</keyword>
<feature type="transmembrane region" description="Helical" evidence="7">
    <location>
        <begin position="182"/>
        <end position="202"/>
    </location>
</feature>
<evidence type="ECO:0000256" key="6">
    <source>
        <dbReference type="ARBA" id="ARBA00023136"/>
    </source>
</evidence>
<keyword evidence="2" id="KW-0813">Transport</keyword>
<dbReference type="Proteomes" id="UP001595824">
    <property type="component" value="Unassembled WGS sequence"/>
</dbReference>
<comment type="subcellular location">
    <subcellularLocation>
        <location evidence="1">Cell membrane</location>
        <topology evidence="1">Multi-pass membrane protein</topology>
    </subcellularLocation>
</comment>
<keyword evidence="4 7" id="KW-0812">Transmembrane</keyword>
<accession>A0ABV8TIT0</accession>
<evidence type="ECO:0000256" key="7">
    <source>
        <dbReference type="SAM" id="Phobius"/>
    </source>
</evidence>
<feature type="transmembrane region" description="Helical" evidence="7">
    <location>
        <begin position="325"/>
        <end position="347"/>
    </location>
</feature>
<feature type="transmembrane region" description="Helical" evidence="7">
    <location>
        <begin position="235"/>
        <end position="261"/>
    </location>
</feature>
<evidence type="ECO:0000256" key="1">
    <source>
        <dbReference type="ARBA" id="ARBA00004651"/>
    </source>
</evidence>
<keyword evidence="3" id="KW-1003">Cell membrane</keyword>
<keyword evidence="9" id="KW-1185">Reference proteome</keyword>
<keyword evidence="6 7" id="KW-0472">Membrane</keyword>
<sequence>MPNRPPPTRVAARLRALADTLMLGRRETRLLLLTAGVDSFGTGLYSATSILFFTLVRHFSVTSVGLGISAGSVCALLISPQIGRLADRLGAHRALMLLFLVRAAGYSMYLLAKPYWAFVLLTCLVSTADRASPAINQSLMAALFGEKDRATILGTVFSLRNAAIVLGSMAATVPVMLDSPSLYQACVLANAGSFVAAAALLVRMRASADAATGTGRGAPRRPPASGVRSPLRSPAYLLITAVNAALLTHNTVLTLVLPLWITTRTDAPRWALTALLAVNGVLAMLAQIPVNRRFSSYHAAAGASALSGAAIGVACLVYAASGAVAGAAAATALLLLAIVAHSAGECLHIASTPLSFSLSPPQARGRYLTFYNLGRVGQDLIGPVLLGTALLHHVWAWWAVAAVVAVAGALPRLLLRGPEPVWETPVRAAAADRASPGRLTPQGHDHADQ</sequence>
<dbReference type="InterPro" id="IPR050171">
    <property type="entry name" value="MFS_Transporters"/>
</dbReference>
<dbReference type="InterPro" id="IPR036259">
    <property type="entry name" value="MFS_trans_sf"/>
</dbReference>
<feature type="transmembrane region" description="Helical" evidence="7">
    <location>
        <begin position="297"/>
        <end position="319"/>
    </location>
</feature>
<evidence type="ECO:0000256" key="4">
    <source>
        <dbReference type="ARBA" id="ARBA00022692"/>
    </source>
</evidence>
<evidence type="ECO:0000256" key="2">
    <source>
        <dbReference type="ARBA" id="ARBA00022448"/>
    </source>
</evidence>